<evidence type="ECO:0000313" key="3">
    <source>
        <dbReference type="EMBL" id="RDI75594.1"/>
    </source>
</evidence>
<protein>
    <submittedName>
        <fullName evidence="3">SufD: FeS assembly protein SufD</fullName>
    </submittedName>
</protein>
<reference evidence="4" key="2">
    <citation type="journal article" date="2019" name="MicrobiologyOpen">
        <title>High-quality draft genome sequence of Gaiella occulta isolated from a 150 meter deep mineral water borehole and comparison with the genome sequences of other deep-branching lineages of the phylum Actinobacteria.</title>
        <authorList>
            <person name="Severino R."/>
            <person name="Froufe H.J.C."/>
            <person name="Barroso C."/>
            <person name="Albuquerque L."/>
            <person name="Lobo-da-Cunha A."/>
            <person name="da Costa M.S."/>
            <person name="Egas C."/>
        </authorList>
    </citation>
    <scope>NUCLEOTIDE SEQUENCE [LARGE SCALE GENOMIC DNA]</scope>
    <source>
        <strain evidence="4">F2-233</strain>
    </source>
</reference>
<proteinExistence type="inferred from homology"/>
<evidence type="ECO:0000259" key="2">
    <source>
        <dbReference type="Pfam" id="PF01458"/>
    </source>
</evidence>
<dbReference type="EMBL" id="QQZY01000001">
    <property type="protein sequence ID" value="RDI75594.1"/>
    <property type="molecule type" value="Genomic_DNA"/>
</dbReference>
<dbReference type="InterPro" id="IPR037284">
    <property type="entry name" value="SUF_FeS_clus_asmbl_SufBD_sf"/>
</dbReference>
<evidence type="ECO:0000256" key="1">
    <source>
        <dbReference type="ARBA" id="ARBA00043967"/>
    </source>
</evidence>
<dbReference type="Proteomes" id="UP000254134">
    <property type="component" value="Unassembled WGS sequence"/>
</dbReference>
<dbReference type="PANTHER" id="PTHR43575:SF1">
    <property type="entry name" value="PROTEIN ABCI7, CHLOROPLASTIC"/>
    <property type="match status" value="1"/>
</dbReference>
<comment type="caution">
    <text evidence="3">The sequence shown here is derived from an EMBL/GenBank/DDBJ whole genome shotgun (WGS) entry which is preliminary data.</text>
</comment>
<dbReference type="SUPFAM" id="SSF101960">
    <property type="entry name" value="Stabilizer of iron transporter SufD"/>
    <property type="match status" value="1"/>
</dbReference>
<dbReference type="Pfam" id="PF01458">
    <property type="entry name" value="SUFBD_core"/>
    <property type="match status" value="1"/>
</dbReference>
<dbReference type="AlphaFoldDB" id="A0A7M2Z1E4"/>
<dbReference type="InterPro" id="IPR000825">
    <property type="entry name" value="SUF_FeS_clus_asmbl_SufBD_core"/>
</dbReference>
<organism evidence="3 4">
    <name type="scientific">Gaiella occulta</name>
    <dbReference type="NCBI Taxonomy" id="1002870"/>
    <lineage>
        <taxon>Bacteria</taxon>
        <taxon>Bacillati</taxon>
        <taxon>Actinomycetota</taxon>
        <taxon>Thermoleophilia</taxon>
        <taxon>Gaiellales</taxon>
        <taxon>Gaiellaceae</taxon>
        <taxon>Gaiella</taxon>
    </lineage>
</organism>
<evidence type="ECO:0000313" key="4">
    <source>
        <dbReference type="Proteomes" id="UP000254134"/>
    </source>
</evidence>
<keyword evidence="4" id="KW-1185">Reference proteome</keyword>
<dbReference type="OrthoDB" id="9803529at2"/>
<sequence length="408" mass="44512">MASGTLRIPLEEDRVGREAARARYRELPLPTTRDEHWRFTDLSGFDPDGYGDGLRPGTDAASSPAPATMLDIDAAGVAAVTEGGVTIEHAPDGIRFELLADDHPLLGTLVGHDEKFAAHNAAMWQHGLLVHVPSGVVVEKPLFVRIANTVEGGSLFWRLLIVAEPHSRFSVVEEYVSATPELSGYSNAAVEIVIEEGAKVEYVSVQSLSRQTWHFGSHHARVGRDAELDWVAGGFGSRAGKVWIRNDLAGQGATSRVTGAYFADGTQRLDYDTFQEHIAPNTTSDFAFKGALREAASAVWRGMIRVEEGAQKTNAYQENRNLLLSKTAHADSIPGLEILANDVRCTHGATLGQVDREQLFYLMARGLPRSEAERLIVRGFFQDVLDRIELAPVREALGAALEARIPRA</sequence>
<comment type="similarity">
    <text evidence="1">Belongs to the iron-sulfur cluster assembly SufBD family.</text>
</comment>
<accession>A0A7M2Z1E4</accession>
<dbReference type="PANTHER" id="PTHR43575">
    <property type="entry name" value="PROTEIN ABCI7, CHLOROPLASTIC"/>
    <property type="match status" value="1"/>
</dbReference>
<name>A0A7M2Z1E4_9ACTN</name>
<reference evidence="3 4" key="1">
    <citation type="submission" date="2018-07" db="EMBL/GenBank/DDBJ databases">
        <title>High-quality-draft genome sequence of Gaiella occulta.</title>
        <authorList>
            <person name="Severino R."/>
            <person name="Froufe H.J.C."/>
            <person name="Rainey F.A."/>
            <person name="Barroso C."/>
            <person name="Albuquerque L."/>
            <person name="Lobo-Da-Cunha A."/>
            <person name="Da Costa M.S."/>
            <person name="Egas C."/>
        </authorList>
    </citation>
    <scope>NUCLEOTIDE SEQUENCE [LARGE SCALE GENOMIC DNA]</scope>
    <source>
        <strain evidence="3 4">F2-233</strain>
    </source>
</reference>
<dbReference type="GO" id="GO:0016226">
    <property type="term" value="P:iron-sulfur cluster assembly"/>
    <property type="evidence" value="ECO:0007669"/>
    <property type="project" value="InterPro"/>
</dbReference>
<dbReference type="RefSeq" id="WP_114794505.1">
    <property type="nucleotide sequence ID" value="NZ_QQZY01000001.1"/>
</dbReference>
<dbReference type="InterPro" id="IPR055346">
    <property type="entry name" value="Fe-S_cluster_assembly_SufBD"/>
</dbReference>
<feature type="domain" description="SUF system FeS cluster assembly SufBD core" evidence="2">
    <location>
        <begin position="151"/>
        <end position="380"/>
    </location>
</feature>
<dbReference type="NCBIfam" id="TIGR01981">
    <property type="entry name" value="sufD"/>
    <property type="match status" value="1"/>
</dbReference>
<dbReference type="InterPro" id="IPR011542">
    <property type="entry name" value="SUF_FeS_clus_asmbl_SufD"/>
</dbReference>
<gene>
    <name evidence="3" type="ORF">Gocc_0013</name>
</gene>